<name>A0AB39TT94_9ACTN</name>
<dbReference type="RefSeq" id="WP_369184772.1">
    <property type="nucleotide sequence ID" value="NZ_CP163445.1"/>
</dbReference>
<gene>
    <name evidence="2" type="ORF">AB2U05_29765</name>
</gene>
<proteinExistence type="predicted"/>
<reference evidence="2" key="1">
    <citation type="submission" date="2024-07" db="EMBL/GenBank/DDBJ databases">
        <authorList>
            <person name="Yu S.T."/>
        </authorList>
    </citation>
    <scope>NUCLEOTIDE SEQUENCE</scope>
    <source>
        <strain evidence="2">Y1</strain>
    </source>
</reference>
<dbReference type="EMBL" id="CP163445">
    <property type="protein sequence ID" value="XDQ82374.1"/>
    <property type="molecule type" value="Genomic_DNA"/>
</dbReference>
<sequence>MTVHIGEVHTDVVPAAAPGPAPAAGRGGAGEAERAEELCAALDRARWLAGRVAAVGFDD</sequence>
<dbReference type="AlphaFoldDB" id="A0AB39TT94"/>
<evidence type="ECO:0000313" key="2">
    <source>
        <dbReference type="EMBL" id="XDQ82374.1"/>
    </source>
</evidence>
<organism evidence="2">
    <name type="scientific">Streptomyces sp. Y1</name>
    <dbReference type="NCBI Taxonomy" id="3238634"/>
    <lineage>
        <taxon>Bacteria</taxon>
        <taxon>Bacillati</taxon>
        <taxon>Actinomycetota</taxon>
        <taxon>Actinomycetes</taxon>
        <taxon>Kitasatosporales</taxon>
        <taxon>Streptomycetaceae</taxon>
        <taxon>Streptomyces</taxon>
    </lineage>
</organism>
<feature type="region of interest" description="Disordered" evidence="1">
    <location>
        <begin position="1"/>
        <end position="33"/>
    </location>
</feature>
<feature type="compositionally biased region" description="Basic and acidic residues" evidence="1">
    <location>
        <begin position="1"/>
        <end position="10"/>
    </location>
</feature>
<evidence type="ECO:0000256" key="1">
    <source>
        <dbReference type="SAM" id="MobiDB-lite"/>
    </source>
</evidence>
<accession>A0AB39TT94</accession>
<protein>
    <submittedName>
        <fullName evidence="2">Uncharacterized protein</fullName>
    </submittedName>
</protein>
<feature type="compositionally biased region" description="Low complexity" evidence="1">
    <location>
        <begin position="14"/>
        <end position="24"/>
    </location>
</feature>